<keyword evidence="2" id="KW-1185">Reference proteome</keyword>
<evidence type="ECO:0000313" key="2">
    <source>
        <dbReference type="Proteomes" id="UP000827872"/>
    </source>
</evidence>
<protein>
    <submittedName>
        <fullName evidence="1">Uncharacterized protein</fullName>
    </submittedName>
</protein>
<reference evidence="1" key="1">
    <citation type="submission" date="2021-08" db="EMBL/GenBank/DDBJ databases">
        <title>The first chromosome-level gecko genome reveals the dynamic sex chromosomes of Neotropical dwarf geckos (Sphaerodactylidae: Sphaerodactylus).</title>
        <authorList>
            <person name="Pinto B.J."/>
            <person name="Keating S.E."/>
            <person name="Gamble T."/>
        </authorList>
    </citation>
    <scope>NUCLEOTIDE SEQUENCE</scope>
    <source>
        <strain evidence="1">TG3544</strain>
    </source>
</reference>
<dbReference type="Proteomes" id="UP000827872">
    <property type="component" value="Linkage Group LG13"/>
</dbReference>
<sequence length="117" mass="12913">MSKSLQNHYFQSQICDRGNKQVPPTLESQPWGQTPPDHQADSLHPLDFTLASLHWTVAVCKGRGAQTPTIQQTPEDLAAKASSLVPWPWGPPHPEPCKLAQAQLLSPTKVLLLLYQA</sequence>
<gene>
    <name evidence="1" type="ORF">K3G42_018948</name>
</gene>
<organism evidence="1 2">
    <name type="scientific">Sphaerodactylus townsendi</name>
    <dbReference type="NCBI Taxonomy" id="933632"/>
    <lineage>
        <taxon>Eukaryota</taxon>
        <taxon>Metazoa</taxon>
        <taxon>Chordata</taxon>
        <taxon>Craniata</taxon>
        <taxon>Vertebrata</taxon>
        <taxon>Euteleostomi</taxon>
        <taxon>Lepidosauria</taxon>
        <taxon>Squamata</taxon>
        <taxon>Bifurcata</taxon>
        <taxon>Gekkota</taxon>
        <taxon>Sphaerodactylidae</taxon>
        <taxon>Sphaerodactylus</taxon>
    </lineage>
</organism>
<accession>A0ACB8FZ77</accession>
<evidence type="ECO:0000313" key="1">
    <source>
        <dbReference type="EMBL" id="KAH8012598.1"/>
    </source>
</evidence>
<comment type="caution">
    <text evidence="1">The sequence shown here is derived from an EMBL/GenBank/DDBJ whole genome shotgun (WGS) entry which is preliminary data.</text>
</comment>
<dbReference type="EMBL" id="CM037626">
    <property type="protein sequence ID" value="KAH8012598.1"/>
    <property type="molecule type" value="Genomic_DNA"/>
</dbReference>
<name>A0ACB8FZ77_9SAUR</name>
<proteinExistence type="predicted"/>